<dbReference type="PROSITE" id="PS51669">
    <property type="entry name" value="4FE4S_MOW_BIS_MGD"/>
    <property type="match status" value="1"/>
</dbReference>
<evidence type="ECO:0000313" key="7">
    <source>
        <dbReference type="EMBL" id="MBL0385041.1"/>
    </source>
</evidence>
<evidence type="ECO:0000256" key="3">
    <source>
        <dbReference type="ARBA" id="ARBA00022723"/>
    </source>
</evidence>
<evidence type="ECO:0000256" key="1">
    <source>
        <dbReference type="ARBA" id="ARBA00001942"/>
    </source>
</evidence>
<dbReference type="EMBL" id="JAEQNB010000001">
    <property type="protein sequence ID" value="MBL0385041.1"/>
    <property type="molecule type" value="Genomic_DNA"/>
</dbReference>
<sequence length="674" mass="75566">MAVELIKTACPLDCWDCCGMIAHVEDGHLIKVEGDPDHPITQGTLCGKGRKLVDRYHHDERVLEPLKKVDGDWQPISWEQAFREIADKMKSARVQYGPTAIMHHYDYGSSGLLKVLEQRFFNLFGGFTDTIGSICWGAGLEAQKYDFGFAKSNHPDDVAANTDVIVVWGRNVSVTNMHMMPYLKAALKRGAELVIIDPLLTDLSDKAVKQLHPRPGSDGALALGMARHLLDRGLVQESFVRDHAVGYEVFADYLRQEWTVERAADVTGIEPDDIRWLAERYGSGQATSTILGLGMQRYSNGGNTIRLIDALVAMSGNVGRPGGGVQYGNQVHRFDYDTLMANDKPRAYRAFTKVTEADEMLAVQDTEEPVKMLFVTRANPVAQLPETGKTLQAYGAVDCIVVLDMFLHDTGMIADYFLPCTTVFEEEDIMYSSMWHPYMTYVNRVVEPRGNTKPDWAILQGLARELGFVEEFGEGDSVHEWMDIALKPLEERFGITREKLQEKGILAAREEPVAWADYRFATPSGKYEFYSKTAEADGASPIPVYEESVESPLRDRARAEQYPYHLLTIHPRRSLNSQYYHVLKMPDKPLVEISPLIAKETGLTDGDLARVYNDRGEILGTIKITDGQHKRTIKIEEGWWGIKGTMLNALTSNRRSDLGIGSTQYDCLVNLAKA</sequence>
<dbReference type="Pfam" id="PF00384">
    <property type="entry name" value="Molybdopterin"/>
    <property type="match status" value="1"/>
</dbReference>
<dbReference type="InterPro" id="IPR006657">
    <property type="entry name" value="MoPterin_dinucl-bd_dom"/>
</dbReference>
<comment type="similarity">
    <text evidence="2">Belongs to the prokaryotic molybdopterin-containing oxidoreductase family.</text>
</comment>
<dbReference type="Pfam" id="PF01568">
    <property type="entry name" value="Molydop_binding"/>
    <property type="match status" value="1"/>
</dbReference>
<dbReference type="Gene3D" id="3.40.50.740">
    <property type="match status" value="1"/>
</dbReference>
<dbReference type="PANTHER" id="PTHR43742:SF6">
    <property type="entry name" value="OXIDOREDUCTASE YYAE-RELATED"/>
    <property type="match status" value="1"/>
</dbReference>
<evidence type="ECO:0000256" key="5">
    <source>
        <dbReference type="ARBA" id="ARBA00023014"/>
    </source>
</evidence>
<keyword evidence="8" id="KW-1185">Reference proteome</keyword>
<evidence type="ECO:0000259" key="6">
    <source>
        <dbReference type="PROSITE" id="PS51669"/>
    </source>
</evidence>
<accession>A0ABS1J437</accession>
<dbReference type="CDD" id="cd02766">
    <property type="entry name" value="MopB_3"/>
    <property type="match status" value="1"/>
</dbReference>
<dbReference type="SUPFAM" id="SSF53706">
    <property type="entry name" value="Formate dehydrogenase/DMSO reductase, domains 1-3"/>
    <property type="match status" value="1"/>
</dbReference>
<evidence type="ECO:0000256" key="4">
    <source>
        <dbReference type="ARBA" id="ARBA00023004"/>
    </source>
</evidence>
<keyword evidence="4" id="KW-0408">Iron</keyword>
<comment type="cofactor">
    <cofactor evidence="1">
        <name>Mo-bis(molybdopterin guanine dinucleotide)</name>
        <dbReference type="ChEBI" id="CHEBI:60539"/>
    </cofactor>
</comment>
<dbReference type="SMART" id="SM00926">
    <property type="entry name" value="Molybdop_Fe4S4"/>
    <property type="match status" value="1"/>
</dbReference>
<dbReference type="Proteomes" id="UP000602284">
    <property type="component" value="Unassembled WGS sequence"/>
</dbReference>
<comment type="caution">
    <text evidence="7">The sequence shown here is derived from an EMBL/GenBank/DDBJ whole genome shotgun (WGS) entry which is preliminary data.</text>
</comment>
<protein>
    <submittedName>
        <fullName evidence="7">Molybdopterin-dependent oxidoreductase</fullName>
    </submittedName>
</protein>
<dbReference type="InterPro" id="IPR006963">
    <property type="entry name" value="Mopterin_OxRdtase_4Fe-4S_dom"/>
</dbReference>
<keyword evidence="3" id="KW-0479">Metal-binding</keyword>
<dbReference type="RefSeq" id="WP_201630151.1">
    <property type="nucleotide sequence ID" value="NZ_JAEQNB010000001.1"/>
</dbReference>
<dbReference type="Gene3D" id="2.40.40.20">
    <property type="match status" value="1"/>
</dbReference>
<evidence type="ECO:0000256" key="2">
    <source>
        <dbReference type="ARBA" id="ARBA00010312"/>
    </source>
</evidence>
<keyword evidence="5" id="KW-0411">Iron-sulfur</keyword>
<feature type="domain" description="4Fe-4S Mo/W bis-MGD-type" evidence="6">
    <location>
        <begin position="3"/>
        <end position="60"/>
    </location>
</feature>
<reference evidence="7 8" key="1">
    <citation type="submission" date="2021-01" db="EMBL/GenBank/DDBJ databases">
        <title>Tumebacillus sp. strain ITR2 16S ribosomal RNA gene Genome sequencing and assembly.</title>
        <authorList>
            <person name="Kang M."/>
        </authorList>
    </citation>
    <scope>NUCLEOTIDE SEQUENCE [LARGE SCALE GENOMIC DNA]</scope>
    <source>
        <strain evidence="7 8">ITR2</strain>
    </source>
</reference>
<dbReference type="Gene3D" id="2.20.25.90">
    <property type="entry name" value="ADC-like domains"/>
    <property type="match status" value="1"/>
</dbReference>
<evidence type="ECO:0000313" key="8">
    <source>
        <dbReference type="Proteomes" id="UP000602284"/>
    </source>
</evidence>
<dbReference type="InterPro" id="IPR009010">
    <property type="entry name" value="Asp_de-COase-like_dom_sf"/>
</dbReference>
<gene>
    <name evidence="7" type="ORF">JJB07_00145</name>
</gene>
<dbReference type="Gene3D" id="3.40.228.10">
    <property type="entry name" value="Dimethylsulfoxide Reductase, domain 2"/>
    <property type="match status" value="1"/>
</dbReference>
<organism evidence="7 8">
    <name type="scientific">Tumebacillus amylolyticus</name>
    <dbReference type="NCBI Taxonomy" id="2801339"/>
    <lineage>
        <taxon>Bacteria</taxon>
        <taxon>Bacillati</taxon>
        <taxon>Bacillota</taxon>
        <taxon>Bacilli</taxon>
        <taxon>Bacillales</taxon>
        <taxon>Alicyclobacillaceae</taxon>
        <taxon>Tumebacillus</taxon>
    </lineage>
</organism>
<dbReference type="InterPro" id="IPR006656">
    <property type="entry name" value="Mopterin_OxRdtase"/>
</dbReference>
<dbReference type="InterPro" id="IPR050612">
    <property type="entry name" value="Prok_Mopterin_Oxidored"/>
</dbReference>
<dbReference type="Pfam" id="PF04879">
    <property type="entry name" value="Molybdop_Fe4S4"/>
    <property type="match status" value="1"/>
</dbReference>
<proteinExistence type="inferred from homology"/>
<dbReference type="PANTHER" id="PTHR43742">
    <property type="entry name" value="TRIMETHYLAMINE-N-OXIDE REDUCTASE"/>
    <property type="match status" value="1"/>
</dbReference>
<name>A0ABS1J437_9BACL</name>
<dbReference type="Gene3D" id="3.30.2070.10">
    <property type="entry name" value="Formate dehydrogenase/DMSO reductase"/>
    <property type="match status" value="1"/>
</dbReference>
<dbReference type="SUPFAM" id="SSF50692">
    <property type="entry name" value="ADC-like"/>
    <property type="match status" value="1"/>
</dbReference>